<dbReference type="Proteomes" id="UP001596086">
    <property type="component" value="Unassembled WGS sequence"/>
</dbReference>
<dbReference type="SMART" id="SM01321">
    <property type="entry name" value="Y1_Tnp"/>
    <property type="match status" value="1"/>
</dbReference>
<evidence type="ECO:0000259" key="1">
    <source>
        <dbReference type="SMART" id="SM01321"/>
    </source>
</evidence>
<dbReference type="InterPro" id="IPR002686">
    <property type="entry name" value="Transposase_17"/>
</dbReference>
<dbReference type="SUPFAM" id="SSF143422">
    <property type="entry name" value="Transposase IS200-like"/>
    <property type="match status" value="1"/>
</dbReference>
<dbReference type="PANTHER" id="PTHR34322:SF2">
    <property type="entry name" value="TRANSPOSASE IS200-LIKE DOMAIN-CONTAINING PROTEIN"/>
    <property type="match status" value="1"/>
</dbReference>
<dbReference type="PANTHER" id="PTHR34322">
    <property type="entry name" value="TRANSPOSASE, Y1_TNP DOMAIN-CONTAINING"/>
    <property type="match status" value="1"/>
</dbReference>
<proteinExistence type="predicted"/>
<accession>A0ABW0S4H7</accession>
<sequence>MTIACIAMPRPRRLALPSVPLHVIQRGNNRVPCFASRSDYLVYLEMLRECAFDCRCALHAYVLMTNHVHLLVSPGDDEGISTMMQRLGTRYVMYFNRRHARTGTLWEGRFRSSLVQDERYLMICHRYIELNPVRACMVDAPSDYAWSSYRANAFGQQDELLTPHSLYTRLGSDDAARQAAYQHLFDEALSNDILDQLRQAGNGNRPLGDLSDEKLPKIGV</sequence>
<keyword evidence="3" id="KW-1185">Reference proteome</keyword>
<evidence type="ECO:0000313" key="2">
    <source>
        <dbReference type="EMBL" id="MFC5551387.1"/>
    </source>
</evidence>
<dbReference type="Gene3D" id="3.30.70.1290">
    <property type="entry name" value="Transposase IS200-like"/>
    <property type="match status" value="1"/>
</dbReference>
<reference evidence="3" key="1">
    <citation type="journal article" date="2019" name="Int. J. Syst. Evol. Microbiol.">
        <title>The Global Catalogue of Microorganisms (GCM) 10K type strain sequencing project: providing services to taxonomists for standard genome sequencing and annotation.</title>
        <authorList>
            <consortium name="The Broad Institute Genomics Platform"/>
            <consortium name="The Broad Institute Genome Sequencing Center for Infectious Disease"/>
            <person name="Wu L."/>
            <person name="Ma J."/>
        </authorList>
    </citation>
    <scope>NUCLEOTIDE SEQUENCE [LARGE SCALE GENOMIC DNA]</scope>
    <source>
        <strain evidence="3">CGMCC 4.5798</strain>
    </source>
</reference>
<evidence type="ECO:0000313" key="3">
    <source>
        <dbReference type="Proteomes" id="UP001596086"/>
    </source>
</evidence>
<dbReference type="EMBL" id="JBHSMZ010000021">
    <property type="protein sequence ID" value="MFC5551387.1"/>
    <property type="molecule type" value="Genomic_DNA"/>
</dbReference>
<dbReference type="RefSeq" id="WP_379775409.1">
    <property type="nucleotide sequence ID" value="NZ_JBHSMZ010000021.1"/>
</dbReference>
<organism evidence="2 3">
    <name type="scientific">Massilia aerilata</name>
    <dbReference type="NCBI Taxonomy" id="453817"/>
    <lineage>
        <taxon>Bacteria</taxon>
        <taxon>Pseudomonadati</taxon>
        <taxon>Pseudomonadota</taxon>
        <taxon>Betaproteobacteria</taxon>
        <taxon>Burkholderiales</taxon>
        <taxon>Oxalobacteraceae</taxon>
        <taxon>Telluria group</taxon>
        <taxon>Massilia</taxon>
    </lineage>
</organism>
<dbReference type="Pfam" id="PF01797">
    <property type="entry name" value="Y1_Tnp"/>
    <property type="match status" value="1"/>
</dbReference>
<protein>
    <submittedName>
        <fullName evidence="2">Transposase</fullName>
    </submittedName>
</protein>
<gene>
    <name evidence="2" type="ORF">ACFPO9_22955</name>
</gene>
<dbReference type="InterPro" id="IPR036515">
    <property type="entry name" value="Transposase_17_sf"/>
</dbReference>
<name>A0ABW0S4H7_9BURK</name>
<feature type="domain" description="Transposase IS200-like" evidence="1">
    <location>
        <begin position="16"/>
        <end position="131"/>
    </location>
</feature>
<comment type="caution">
    <text evidence="2">The sequence shown here is derived from an EMBL/GenBank/DDBJ whole genome shotgun (WGS) entry which is preliminary data.</text>
</comment>